<feature type="signal peptide" evidence="1">
    <location>
        <begin position="1"/>
        <end position="18"/>
    </location>
</feature>
<dbReference type="EMBL" id="CP148066">
    <property type="protein sequence ID" value="WXL28236.1"/>
    <property type="molecule type" value="Genomic_DNA"/>
</dbReference>
<name>A0ABZ2RU28_9BACT</name>
<sequence>MKIKKLILSSLICMPLIATPLVSISCMGFEIKQTNNPENIKTSKQKALELFSVESGNNYNNAVMKFSLGDKETQDFAKENNLKDIDNYDLLKKYVTIKDIDNYARNYAYRWYFVDEGKPKQAKFVLCSIPLKAIAAQQKDLMDALEKVNNNWMALTNNGKKIKTFKLDIKFDID</sequence>
<protein>
    <recommendedName>
        <fullName evidence="4">Lipoprotein</fullName>
    </recommendedName>
</protein>
<keyword evidence="3" id="KW-1185">Reference proteome</keyword>
<evidence type="ECO:0000313" key="3">
    <source>
        <dbReference type="Proteomes" id="UP001460679"/>
    </source>
</evidence>
<evidence type="ECO:0000256" key="1">
    <source>
        <dbReference type="SAM" id="SignalP"/>
    </source>
</evidence>
<accession>A0ABZ2RU28</accession>
<dbReference type="PROSITE" id="PS51257">
    <property type="entry name" value="PROKAR_LIPOPROTEIN"/>
    <property type="match status" value="1"/>
</dbReference>
<dbReference type="RefSeq" id="WP_205498216.1">
    <property type="nucleotide sequence ID" value="NZ_CP148066.1"/>
</dbReference>
<reference evidence="2" key="1">
    <citation type="submission" date="2024-03" db="EMBL/GenBank/DDBJ databases">
        <title>Complete genome sequence of Mycoplasma gypis type strain B1/T1.</title>
        <authorList>
            <person name="Spergser J."/>
        </authorList>
    </citation>
    <scope>NUCLEOTIDE SEQUENCE [LARGE SCALE GENOMIC DNA]</scope>
    <source>
        <strain evidence="2">B1/T1</strain>
    </source>
</reference>
<evidence type="ECO:0008006" key="4">
    <source>
        <dbReference type="Google" id="ProtNLM"/>
    </source>
</evidence>
<evidence type="ECO:0000313" key="2">
    <source>
        <dbReference type="EMBL" id="WXL28236.1"/>
    </source>
</evidence>
<organism evidence="2 3">
    <name type="scientific">[Mycoplasma] gypis</name>
    <dbReference type="NCBI Taxonomy" id="92404"/>
    <lineage>
        <taxon>Bacteria</taxon>
        <taxon>Bacillati</taxon>
        <taxon>Mycoplasmatota</taxon>
        <taxon>Mycoplasmoidales</taxon>
        <taxon>Metamycoplasmataceae</taxon>
        <taxon>Metamycoplasma</taxon>
    </lineage>
</organism>
<dbReference type="Proteomes" id="UP001460679">
    <property type="component" value="Chromosome"/>
</dbReference>
<gene>
    <name evidence="2" type="ORF">WG616_02590</name>
</gene>
<keyword evidence="1" id="KW-0732">Signal</keyword>
<proteinExistence type="predicted"/>
<feature type="chain" id="PRO_5047196532" description="Lipoprotein" evidence="1">
    <location>
        <begin position="19"/>
        <end position="174"/>
    </location>
</feature>